<dbReference type="PATRIC" id="fig|1605367.3.peg.2805"/>
<protein>
    <submittedName>
        <fullName evidence="5">Phosphate:nucleotide phosphotransferase</fullName>
    </submittedName>
</protein>
<evidence type="ECO:0000259" key="4">
    <source>
        <dbReference type="Pfam" id="PF03976"/>
    </source>
</evidence>
<accession>A0A0P7BUG5</accession>
<dbReference type="InterPro" id="IPR027417">
    <property type="entry name" value="P-loop_NTPase"/>
</dbReference>
<name>A0A0P7BUG5_9BACT</name>
<comment type="caution">
    <text evidence="5">The sequence shown here is derived from an EMBL/GenBank/DDBJ whole genome shotgun (WGS) entry which is preliminary data.</text>
</comment>
<keyword evidence="6" id="KW-1185">Reference proteome</keyword>
<keyword evidence="3" id="KW-0418">Kinase</keyword>
<reference evidence="5 6" key="1">
    <citation type="submission" date="2015-07" db="EMBL/GenBank/DDBJ databases">
        <title>The draft genome sequence of Leadbetterella sp. JN14-9.</title>
        <authorList>
            <person name="Liu Y."/>
            <person name="Du J."/>
            <person name="Shao Z."/>
        </authorList>
    </citation>
    <scope>NUCLEOTIDE SEQUENCE [LARGE SCALE GENOMIC DNA]</scope>
    <source>
        <strain evidence="5 6">JN14-9</strain>
    </source>
</reference>
<dbReference type="InterPro" id="IPR022300">
    <property type="entry name" value="PPK2-rel_1"/>
</dbReference>
<dbReference type="Pfam" id="PF03976">
    <property type="entry name" value="PPK2"/>
    <property type="match status" value="1"/>
</dbReference>
<dbReference type="Gene3D" id="3.40.50.300">
    <property type="entry name" value="P-loop containing nucleotide triphosphate hydrolases"/>
    <property type="match status" value="1"/>
</dbReference>
<dbReference type="EMBL" id="LGTQ01000006">
    <property type="protein sequence ID" value="KPM48410.1"/>
    <property type="molecule type" value="Genomic_DNA"/>
</dbReference>
<feature type="domain" description="Polyphosphate kinase-2-related" evidence="4">
    <location>
        <begin position="32"/>
        <end position="265"/>
    </location>
</feature>
<evidence type="ECO:0000256" key="2">
    <source>
        <dbReference type="ARBA" id="ARBA00022679"/>
    </source>
</evidence>
<dbReference type="InterPro" id="IPR016898">
    <property type="entry name" value="Polyphosphate_phosphotransfera"/>
</dbReference>
<sequence>MSKINASDYSFNGTGGFEIKNSKTSVPSFYEDKKDFKKQLKSLQKDIDKLQEMMYAHNKWGILAVFQAMDAAGKDSTMREVFKRVHPLGTSFYSFKRPSEEELDHDYLWRCMKQLPERGKIKVFNRSYYEEVLVVKVHESILHQGQRIPAELRGDDVWEKRYQDIVNFENYLQNNGIVVVKFFLNVSKEEQGRRLIDRINEADKNWKFEEGDIKERGYWNDYQQAYEDLINATSTERSPWHIIPADDKKNMRLIVAQTIKEALEALPMSYPEADEARQVELKRFIEIIEGQNIS</sequence>
<organism evidence="5 6">
    <name type="scientific">Jiulongibacter sediminis</name>
    <dbReference type="NCBI Taxonomy" id="1605367"/>
    <lineage>
        <taxon>Bacteria</taxon>
        <taxon>Pseudomonadati</taxon>
        <taxon>Bacteroidota</taxon>
        <taxon>Cytophagia</taxon>
        <taxon>Cytophagales</taxon>
        <taxon>Leadbetterellaceae</taxon>
        <taxon>Jiulongibacter</taxon>
    </lineage>
</organism>
<dbReference type="PANTHER" id="PTHR34383">
    <property type="entry name" value="POLYPHOSPHATE:AMP PHOSPHOTRANSFERASE-RELATED"/>
    <property type="match status" value="1"/>
</dbReference>
<dbReference type="Proteomes" id="UP000050454">
    <property type="component" value="Unassembled WGS sequence"/>
</dbReference>
<dbReference type="RefSeq" id="WP_055145926.1">
    <property type="nucleotide sequence ID" value="NZ_JXSZ01000006.1"/>
</dbReference>
<dbReference type="SUPFAM" id="SSF52540">
    <property type="entry name" value="P-loop containing nucleoside triphosphate hydrolases"/>
    <property type="match status" value="1"/>
</dbReference>
<evidence type="ECO:0000256" key="3">
    <source>
        <dbReference type="ARBA" id="ARBA00022777"/>
    </source>
</evidence>
<dbReference type="PANTHER" id="PTHR34383:SF3">
    <property type="entry name" value="POLYPHOSPHATE:AMP PHOSPHOTRANSFERASE"/>
    <property type="match status" value="1"/>
</dbReference>
<evidence type="ECO:0000313" key="5">
    <source>
        <dbReference type="EMBL" id="KPM48410.1"/>
    </source>
</evidence>
<dbReference type="STRING" id="1605367.AFM12_07165"/>
<proteinExistence type="inferred from homology"/>
<dbReference type="InterPro" id="IPR022488">
    <property type="entry name" value="PPK2-related"/>
</dbReference>
<dbReference type="PIRSF" id="PIRSF028756">
    <property type="entry name" value="PPK2_prd"/>
    <property type="match status" value="1"/>
</dbReference>
<gene>
    <name evidence="5" type="ORF">AFM12_07165</name>
</gene>
<dbReference type="OrthoDB" id="9775224at2"/>
<dbReference type="AlphaFoldDB" id="A0A0P7BUG5"/>
<comment type="similarity">
    <text evidence="1">Belongs to the polyphosphate kinase 2 (PPK2) family. Class I subfamily.</text>
</comment>
<dbReference type="GO" id="GO:0008976">
    <property type="term" value="F:polyphosphate kinase activity"/>
    <property type="evidence" value="ECO:0007669"/>
    <property type="project" value="InterPro"/>
</dbReference>
<evidence type="ECO:0000313" key="6">
    <source>
        <dbReference type="Proteomes" id="UP000050454"/>
    </source>
</evidence>
<dbReference type="GO" id="GO:0006797">
    <property type="term" value="P:polyphosphate metabolic process"/>
    <property type="evidence" value="ECO:0007669"/>
    <property type="project" value="InterPro"/>
</dbReference>
<keyword evidence="2 5" id="KW-0808">Transferase</keyword>
<evidence type="ECO:0000256" key="1">
    <source>
        <dbReference type="ARBA" id="ARBA00009924"/>
    </source>
</evidence>
<dbReference type="NCBIfam" id="TIGR03709">
    <property type="entry name" value="PPK2_rel_1"/>
    <property type="match status" value="1"/>
</dbReference>